<organism evidence="1 2">
    <name type="scientific">Vigna angularis var. angularis</name>
    <dbReference type="NCBI Taxonomy" id="157739"/>
    <lineage>
        <taxon>Eukaryota</taxon>
        <taxon>Viridiplantae</taxon>
        <taxon>Streptophyta</taxon>
        <taxon>Embryophyta</taxon>
        <taxon>Tracheophyta</taxon>
        <taxon>Spermatophyta</taxon>
        <taxon>Magnoliopsida</taxon>
        <taxon>eudicotyledons</taxon>
        <taxon>Gunneridae</taxon>
        <taxon>Pentapetalae</taxon>
        <taxon>rosids</taxon>
        <taxon>fabids</taxon>
        <taxon>Fabales</taxon>
        <taxon>Fabaceae</taxon>
        <taxon>Papilionoideae</taxon>
        <taxon>50 kb inversion clade</taxon>
        <taxon>NPAAA clade</taxon>
        <taxon>indigoferoid/millettioid clade</taxon>
        <taxon>Phaseoleae</taxon>
        <taxon>Vigna</taxon>
    </lineage>
</organism>
<dbReference type="AlphaFoldDB" id="A0A0S3QZ43"/>
<evidence type="ECO:0000313" key="1">
    <source>
        <dbReference type="EMBL" id="BAT73619.1"/>
    </source>
</evidence>
<dbReference type="EMBL" id="AP015034">
    <property type="protein sequence ID" value="BAT73619.1"/>
    <property type="molecule type" value="Genomic_DNA"/>
</dbReference>
<gene>
    <name evidence="1" type="primary">Vigan.01G112300</name>
    <name evidence="1" type="ORF">VIGAN_01112300</name>
</gene>
<reference evidence="1 2" key="1">
    <citation type="journal article" date="2015" name="Sci. Rep.">
        <title>The power of single molecule real-time sequencing technology in the de novo assembly of a eukaryotic genome.</title>
        <authorList>
            <person name="Sakai H."/>
            <person name="Naito K."/>
            <person name="Ogiso-Tanaka E."/>
            <person name="Takahashi Y."/>
            <person name="Iseki K."/>
            <person name="Muto C."/>
            <person name="Satou K."/>
            <person name="Teruya K."/>
            <person name="Shiroma A."/>
            <person name="Shimoji M."/>
            <person name="Hirano T."/>
            <person name="Itoh T."/>
            <person name="Kaga A."/>
            <person name="Tomooka N."/>
        </authorList>
    </citation>
    <scope>NUCLEOTIDE SEQUENCE [LARGE SCALE GENOMIC DNA]</scope>
    <source>
        <strain evidence="2">cv. Shumari</strain>
    </source>
</reference>
<protein>
    <submittedName>
        <fullName evidence="1">Uncharacterized protein</fullName>
    </submittedName>
</protein>
<accession>A0A0S3QZ43</accession>
<proteinExistence type="predicted"/>
<feature type="non-terminal residue" evidence="1">
    <location>
        <position position="1"/>
    </location>
</feature>
<dbReference type="Proteomes" id="UP000291084">
    <property type="component" value="Chromosome 1"/>
</dbReference>
<sequence>LFLLFFSEVGKKRKKFFWTLKWGGRIHSSSSVSMQCKAMLYFTPLQVREEKEVKGKVWLDEEKSKGINLW</sequence>
<evidence type="ECO:0000313" key="2">
    <source>
        <dbReference type="Proteomes" id="UP000291084"/>
    </source>
</evidence>
<name>A0A0S3QZ43_PHAAN</name>
<keyword evidence="2" id="KW-1185">Reference proteome</keyword>